<evidence type="ECO:0000256" key="3">
    <source>
        <dbReference type="ARBA" id="ARBA00022692"/>
    </source>
</evidence>
<evidence type="ECO:0000313" key="11">
    <source>
        <dbReference type="Proteomes" id="UP001205105"/>
    </source>
</evidence>
<evidence type="ECO:0000256" key="6">
    <source>
        <dbReference type="ARBA" id="ARBA00023136"/>
    </source>
</evidence>
<evidence type="ECO:0000313" key="10">
    <source>
        <dbReference type="EMBL" id="KAI7839964.1"/>
    </source>
</evidence>
<gene>
    <name evidence="10" type="ORF">COHA_006285</name>
</gene>
<comment type="caution">
    <text evidence="10">The sequence shown here is derived from an EMBL/GenBank/DDBJ whole genome shotgun (WGS) entry which is preliminary data.</text>
</comment>
<evidence type="ECO:0000256" key="4">
    <source>
        <dbReference type="ARBA" id="ARBA00022989"/>
    </source>
</evidence>
<feature type="region of interest" description="Disordered" evidence="7">
    <location>
        <begin position="63"/>
        <end position="83"/>
    </location>
</feature>
<evidence type="ECO:0000256" key="7">
    <source>
        <dbReference type="SAM" id="MobiDB-lite"/>
    </source>
</evidence>
<evidence type="ECO:0000256" key="2">
    <source>
        <dbReference type="ARBA" id="ARBA00022448"/>
    </source>
</evidence>
<proteinExistence type="predicted"/>
<feature type="transmembrane region" description="Helical" evidence="8">
    <location>
        <begin position="206"/>
        <end position="228"/>
    </location>
</feature>
<keyword evidence="2" id="KW-0813">Transport</keyword>
<dbReference type="AlphaFoldDB" id="A0AAD5DPA9"/>
<accession>A0AAD5DPA9</accession>
<protein>
    <recommendedName>
        <fullName evidence="9">CASTOR/POLLUX/SYM8 ion channel conserved domain-containing protein</fullName>
    </recommendedName>
</protein>
<dbReference type="InterPro" id="IPR044849">
    <property type="entry name" value="CASTOR/POLLUX/SYM8-like"/>
</dbReference>
<keyword evidence="3 8" id="KW-0812">Transmembrane</keyword>
<sequence>MRPAVKGLRGQGGSLAAAPGLCRLGRLGGGQQLRPRLPGAAVRRGRAAAGAPPPTVAAFRSRRVGASGRSQDGAGLGSNGAGPVKWVMERGPNTLHSVDSADAREASRPPPAWQQWLDQLMQQLKYKYFNWRQDTLSDLQLFLGFNVVVFLAGALFEGAVIRAIDDTLPPPPAGSGPLYTLWHNLYTVLAVVLGQELPAENAGLASQLFAVVVAIFGFASFALVLALIEQVVLEVLDNNVKRGCAVYETGHTVVLAWCESSRGIAQLTRILTQLCAANRGDGGGVVVVLCQHRGKLEMEELFREVVPLQQRFGTKFVFRQGSPLDPTALYNVAAADACRIIVCSDHSKQGKDADAQVLRTCVLLDELVIKEQGEDAHGPVVVAQIKTEDALPLVRYACSSRVIAVPTNKVNARRYVRLLHNPIATVFSRNLMDFYSPAHAFIDAVPEVEGLAFKDLHFRFVDALVVGLHNCVTGHTQLNPPPDRLVRPGDNLITLRPGRMGLAPHHALPQAVPVDLGGWTPQQYTLQSHDEQPLGVDTSYGHDSGLAISARAHGAALSPKKSSGGSSSSGGARALSSLDKGSAQGLFVLPLQARNCMLESCSQGAFAHCYSNTLLGTNELLIAGWGQPAFIFRFDVSLQGLPKGSKVTLFHDHEWSRREMEQRLKQYYINNLEVVHVRGDPRSMNDMRRLVPLSAFKAAVVVSDSLWCDGAAGGSEGDPSLRSVNQSEMLALDSACLMVQLNIRMLLEEGGHPSISIICEKLTYVGVTRFEDDTRLPLGIAINSSSYAAKALTQVAVDPRFLKAYMQLGVESDMLVQARPDDASAFAGVGEELSFLQLQARAASVRQVLLGYYRVPQSAAEPLELVVNPQGLEERSRVKVWNRGDSRCKLVTLCLTKRAAEAESSRADASSSSSSTGGTGSYVSVAASSEEEEGAG</sequence>
<feature type="transmembrane region" description="Helical" evidence="8">
    <location>
        <begin position="176"/>
        <end position="194"/>
    </location>
</feature>
<dbReference type="Proteomes" id="UP001205105">
    <property type="component" value="Unassembled WGS sequence"/>
</dbReference>
<evidence type="ECO:0000256" key="1">
    <source>
        <dbReference type="ARBA" id="ARBA00004127"/>
    </source>
</evidence>
<dbReference type="EMBL" id="JADXDR010000088">
    <property type="protein sequence ID" value="KAI7839964.1"/>
    <property type="molecule type" value="Genomic_DNA"/>
</dbReference>
<organism evidence="10 11">
    <name type="scientific">Chlorella ohadii</name>
    <dbReference type="NCBI Taxonomy" id="2649997"/>
    <lineage>
        <taxon>Eukaryota</taxon>
        <taxon>Viridiplantae</taxon>
        <taxon>Chlorophyta</taxon>
        <taxon>core chlorophytes</taxon>
        <taxon>Trebouxiophyceae</taxon>
        <taxon>Chlorellales</taxon>
        <taxon>Chlorellaceae</taxon>
        <taxon>Chlorella clade</taxon>
        <taxon>Chlorella</taxon>
    </lineage>
</organism>
<keyword evidence="4 8" id="KW-1133">Transmembrane helix</keyword>
<feature type="region of interest" description="Disordered" evidence="7">
    <location>
        <begin position="899"/>
        <end position="936"/>
    </location>
</feature>
<keyword evidence="6 8" id="KW-0472">Membrane</keyword>
<keyword evidence="5" id="KW-0406">Ion transport</keyword>
<dbReference type="GO" id="GO:0006811">
    <property type="term" value="P:monoatomic ion transport"/>
    <property type="evidence" value="ECO:0007669"/>
    <property type="project" value="UniProtKB-KW"/>
</dbReference>
<feature type="domain" description="CASTOR/POLLUX/SYM8 ion channel conserved" evidence="9">
    <location>
        <begin position="429"/>
        <end position="497"/>
    </location>
</feature>
<keyword evidence="11" id="KW-1185">Reference proteome</keyword>
<feature type="transmembrane region" description="Helical" evidence="8">
    <location>
        <begin position="141"/>
        <end position="164"/>
    </location>
</feature>
<evidence type="ECO:0000256" key="8">
    <source>
        <dbReference type="SAM" id="Phobius"/>
    </source>
</evidence>
<reference evidence="10" key="1">
    <citation type="submission" date="2020-11" db="EMBL/GenBank/DDBJ databases">
        <title>Chlorella ohadii genome sequencing and assembly.</title>
        <authorList>
            <person name="Murik O."/>
            <person name="Treves H."/>
            <person name="Kedem I."/>
            <person name="Shotland Y."/>
            <person name="Kaplan A."/>
        </authorList>
    </citation>
    <scope>NUCLEOTIDE SEQUENCE</scope>
    <source>
        <strain evidence="10">1</strain>
    </source>
</reference>
<comment type="subcellular location">
    <subcellularLocation>
        <location evidence="1">Endomembrane system</location>
        <topology evidence="1">Multi-pass membrane protein</topology>
    </subcellularLocation>
</comment>
<dbReference type="PANTHER" id="PTHR31563">
    <property type="entry name" value="ION CHANNEL POLLUX-RELATED"/>
    <property type="match status" value="1"/>
</dbReference>
<evidence type="ECO:0000256" key="5">
    <source>
        <dbReference type="ARBA" id="ARBA00023065"/>
    </source>
</evidence>
<dbReference type="InterPro" id="IPR010420">
    <property type="entry name" value="CASTOR/POLLUX/SYM8_dom"/>
</dbReference>
<dbReference type="PANTHER" id="PTHR31563:SF10">
    <property type="entry name" value="ION CHANNEL POLLUX-RELATED"/>
    <property type="match status" value="1"/>
</dbReference>
<evidence type="ECO:0000259" key="9">
    <source>
        <dbReference type="Pfam" id="PF06241"/>
    </source>
</evidence>
<dbReference type="Gene3D" id="3.40.50.720">
    <property type="entry name" value="NAD(P)-binding Rossmann-like Domain"/>
    <property type="match status" value="1"/>
</dbReference>
<dbReference type="GO" id="GO:0012505">
    <property type="term" value="C:endomembrane system"/>
    <property type="evidence" value="ECO:0007669"/>
    <property type="project" value="UniProtKB-SubCell"/>
</dbReference>
<dbReference type="Pfam" id="PF06241">
    <property type="entry name" value="Castor_Poll_mid"/>
    <property type="match status" value="1"/>
</dbReference>
<feature type="compositionally biased region" description="Low complexity" evidence="7">
    <location>
        <begin position="907"/>
        <end position="928"/>
    </location>
</feature>
<name>A0AAD5DPA9_9CHLO</name>